<feature type="compositionally biased region" description="Low complexity" evidence="1">
    <location>
        <begin position="47"/>
        <end position="63"/>
    </location>
</feature>
<feature type="compositionally biased region" description="Polar residues" evidence="1">
    <location>
        <begin position="18"/>
        <end position="31"/>
    </location>
</feature>
<evidence type="ECO:0000256" key="1">
    <source>
        <dbReference type="SAM" id="MobiDB-lite"/>
    </source>
</evidence>
<accession>A0A845HT57</accession>
<reference evidence="2 3" key="1">
    <citation type="submission" date="2019-12" db="EMBL/GenBank/DDBJ databases">
        <title>Novel species isolated from a subtropical stream in China.</title>
        <authorList>
            <person name="Lu H."/>
        </authorList>
    </citation>
    <scope>NUCLEOTIDE SEQUENCE [LARGE SCALE GENOMIC DNA]</scope>
    <source>
        <strain evidence="2 3">FT107W</strain>
    </source>
</reference>
<evidence type="ECO:0000313" key="3">
    <source>
        <dbReference type="Proteomes" id="UP000484875"/>
    </source>
</evidence>
<dbReference type="Proteomes" id="UP000484875">
    <property type="component" value="Unassembled WGS sequence"/>
</dbReference>
<feature type="non-terminal residue" evidence="2">
    <location>
        <position position="1"/>
    </location>
</feature>
<dbReference type="AlphaFoldDB" id="A0A845HT57"/>
<name>A0A845HT57_9BURK</name>
<sequence>GVVAGAQPPARQQGQRANALTGSLTARQSLDTKPRASILDTIKVKKPAAAPAKGAKPAPRGRR</sequence>
<evidence type="ECO:0000313" key="2">
    <source>
        <dbReference type="EMBL" id="MYN20613.1"/>
    </source>
</evidence>
<gene>
    <name evidence="2" type="ORF">GTP81_28120</name>
</gene>
<comment type="caution">
    <text evidence="2">The sequence shown here is derived from an EMBL/GenBank/DDBJ whole genome shotgun (WGS) entry which is preliminary data.</text>
</comment>
<dbReference type="RefSeq" id="WP_161092925.1">
    <property type="nucleotide sequence ID" value="NZ_WWCV01000084.1"/>
</dbReference>
<keyword evidence="3" id="KW-1185">Reference proteome</keyword>
<feature type="compositionally biased region" description="Low complexity" evidence="1">
    <location>
        <begin position="1"/>
        <end position="17"/>
    </location>
</feature>
<protein>
    <submittedName>
        <fullName evidence="2">Uncharacterized protein</fullName>
    </submittedName>
</protein>
<organism evidence="2 3">
    <name type="scientific">Duganella vulcania</name>
    <dbReference type="NCBI Taxonomy" id="2692166"/>
    <lineage>
        <taxon>Bacteria</taxon>
        <taxon>Pseudomonadati</taxon>
        <taxon>Pseudomonadota</taxon>
        <taxon>Betaproteobacteria</taxon>
        <taxon>Burkholderiales</taxon>
        <taxon>Oxalobacteraceae</taxon>
        <taxon>Telluria group</taxon>
        <taxon>Duganella</taxon>
    </lineage>
</organism>
<feature type="region of interest" description="Disordered" evidence="1">
    <location>
        <begin position="1"/>
        <end position="63"/>
    </location>
</feature>
<proteinExistence type="predicted"/>
<dbReference type="EMBL" id="WWCV01000084">
    <property type="protein sequence ID" value="MYN20613.1"/>
    <property type="molecule type" value="Genomic_DNA"/>
</dbReference>